<dbReference type="AlphaFoldDB" id="A0A8D8V3T3"/>
<dbReference type="SUPFAM" id="SSF46911">
    <property type="entry name" value="Ribosomal protein S18"/>
    <property type="match status" value="1"/>
</dbReference>
<dbReference type="GO" id="GO:0032543">
    <property type="term" value="P:mitochondrial translation"/>
    <property type="evidence" value="ECO:0007669"/>
    <property type="project" value="TreeGrafter"/>
</dbReference>
<dbReference type="GO" id="GO:0070181">
    <property type="term" value="F:small ribosomal subunit rRNA binding"/>
    <property type="evidence" value="ECO:0007669"/>
    <property type="project" value="TreeGrafter"/>
</dbReference>
<dbReference type="InterPro" id="IPR001648">
    <property type="entry name" value="Ribosomal_bS18"/>
</dbReference>
<name>A0A8D8V3T3_9HEMI</name>
<dbReference type="EMBL" id="HBUF01357386">
    <property type="protein sequence ID" value="CAG6718465.1"/>
    <property type="molecule type" value="Transcribed_RNA"/>
</dbReference>
<dbReference type="EMBL" id="HBUF01289174">
    <property type="protein sequence ID" value="CAG6688872.1"/>
    <property type="molecule type" value="Transcribed_RNA"/>
</dbReference>
<dbReference type="InterPro" id="IPR036870">
    <property type="entry name" value="Ribosomal_bS18_sf"/>
</dbReference>
<evidence type="ECO:0000256" key="1">
    <source>
        <dbReference type="ARBA" id="ARBA00022980"/>
    </source>
</evidence>
<reference evidence="4" key="1">
    <citation type="submission" date="2021-05" db="EMBL/GenBank/DDBJ databases">
        <authorList>
            <person name="Alioto T."/>
            <person name="Alioto T."/>
            <person name="Gomez Garrido J."/>
        </authorList>
    </citation>
    <scope>NUCLEOTIDE SEQUENCE</scope>
</reference>
<evidence type="ECO:0000313" key="4">
    <source>
        <dbReference type="EMBL" id="CAG6718465.1"/>
    </source>
</evidence>
<feature type="region of interest" description="Disordered" evidence="3">
    <location>
        <begin position="125"/>
        <end position="145"/>
    </location>
</feature>
<evidence type="ECO:0000256" key="3">
    <source>
        <dbReference type="SAM" id="MobiDB-lite"/>
    </source>
</evidence>
<dbReference type="EMBL" id="HBUF01648377">
    <property type="protein sequence ID" value="CAG6786473.1"/>
    <property type="molecule type" value="Transcribed_RNA"/>
</dbReference>
<dbReference type="EMBL" id="HBUF01357385">
    <property type="protein sequence ID" value="CAG6718464.1"/>
    <property type="molecule type" value="Transcribed_RNA"/>
</dbReference>
<proteinExistence type="predicted"/>
<sequence length="161" mass="18252">MINIHGFVKTLSSRSLQSVSIGRSIHVTAISCLKQIVEQKEGKTLTIEAVYHPSPRAPALIKLPEVEDKECCSLCKLNLPIKHTDVLILSQFVRTDGCMLSRRVTKLCSKQQMRMSNLVSMAQKSGLMSNLNPPESKKNPKLRRGEKRFNTYWDETLMRPL</sequence>
<protein>
    <submittedName>
        <fullName evidence="4">28S ribosomal protein S18a, mitochondrial</fullName>
    </submittedName>
</protein>
<keyword evidence="1 4" id="KW-0689">Ribosomal protein</keyword>
<dbReference type="PANTHER" id="PTHR13479:SF66">
    <property type="entry name" value="LARGE RIBOSOMAL SUBUNIT PROTEIN ML66"/>
    <property type="match status" value="1"/>
</dbReference>
<accession>A0A8D8V3T3</accession>
<dbReference type="GO" id="GO:0003735">
    <property type="term" value="F:structural constituent of ribosome"/>
    <property type="evidence" value="ECO:0007669"/>
    <property type="project" value="InterPro"/>
</dbReference>
<evidence type="ECO:0000256" key="2">
    <source>
        <dbReference type="ARBA" id="ARBA00023274"/>
    </source>
</evidence>
<dbReference type="PANTHER" id="PTHR13479">
    <property type="entry name" value="30S RIBOSOMAL PROTEIN S18"/>
    <property type="match status" value="1"/>
</dbReference>
<keyword evidence="2" id="KW-0687">Ribonucleoprotein</keyword>
<organism evidence="4">
    <name type="scientific">Cacopsylla melanoneura</name>
    <dbReference type="NCBI Taxonomy" id="428564"/>
    <lineage>
        <taxon>Eukaryota</taxon>
        <taxon>Metazoa</taxon>
        <taxon>Ecdysozoa</taxon>
        <taxon>Arthropoda</taxon>
        <taxon>Hexapoda</taxon>
        <taxon>Insecta</taxon>
        <taxon>Pterygota</taxon>
        <taxon>Neoptera</taxon>
        <taxon>Paraneoptera</taxon>
        <taxon>Hemiptera</taxon>
        <taxon>Sternorrhyncha</taxon>
        <taxon>Psylloidea</taxon>
        <taxon>Psyllidae</taxon>
        <taxon>Psyllinae</taxon>
        <taxon>Cacopsylla</taxon>
    </lineage>
</organism>
<dbReference type="Gene3D" id="4.10.640.10">
    <property type="entry name" value="Ribosomal protein S18"/>
    <property type="match status" value="1"/>
</dbReference>
<dbReference type="Pfam" id="PF01084">
    <property type="entry name" value="Ribosomal_S18"/>
    <property type="match status" value="1"/>
</dbReference>
<dbReference type="GO" id="GO:0005763">
    <property type="term" value="C:mitochondrial small ribosomal subunit"/>
    <property type="evidence" value="ECO:0007669"/>
    <property type="project" value="TreeGrafter"/>
</dbReference>